<reference evidence="2 3" key="1">
    <citation type="journal article" date="2017" name="Gigascience">
        <title>Draft genome of the honey bee ectoparasitic mite, Tropilaelaps mercedesae, is shaped by the parasitic life history.</title>
        <authorList>
            <person name="Dong X."/>
            <person name="Armstrong S.D."/>
            <person name="Xia D."/>
            <person name="Makepeace B.L."/>
            <person name="Darby A.C."/>
            <person name="Kadowaki T."/>
        </authorList>
    </citation>
    <scope>NUCLEOTIDE SEQUENCE [LARGE SCALE GENOMIC DNA]</scope>
    <source>
        <strain evidence="2">Wuxi-XJTLU</strain>
    </source>
</reference>
<protein>
    <submittedName>
        <fullName evidence="2">Uncharacterized protein</fullName>
    </submittedName>
</protein>
<feature type="compositionally biased region" description="Polar residues" evidence="1">
    <location>
        <begin position="1"/>
        <end position="11"/>
    </location>
</feature>
<name>A0A1V9XNP1_9ACAR</name>
<dbReference type="EMBL" id="MNPL01006859">
    <property type="protein sequence ID" value="OQR75097.1"/>
    <property type="molecule type" value="Genomic_DNA"/>
</dbReference>
<organism evidence="2 3">
    <name type="scientific">Tropilaelaps mercedesae</name>
    <dbReference type="NCBI Taxonomy" id="418985"/>
    <lineage>
        <taxon>Eukaryota</taxon>
        <taxon>Metazoa</taxon>
        <taxon>Ecdysozoa</taxon>
        <taxon>Arthropoda</taxon>
        <taxon>Chelicerata</taxon>
        <taxon>Arachnida</taxon>
        <taxon>Acari</taxon>
        <taxon>Parasitiformes</taxon>
        <taxon>Mesostigmata</taxon>
        <taxon>Gamasina</taxon>
        <taxon>Dermanyssoidea</taxon>
        <taxon>Laelapidae</taxon>
        <taxon>Tropilaelaps</taxon>
    </lineage>
</organism>
<feature type="compositionally biased region" description="Polar residues" evidence="1">
    <location>
        <begin position="18"/>
        <end position="32"/>
    </location>
</feature>
<evidence type="ECO:0000313" key="3">
    <source>
        <dbReference type="Proteomes" id="UP000192247"/>
    </source>
</evidence>
<dbReference type="AlphaFoldDB" id="A0A1V9XNP1"/>
<accession>A0A1V9XNP1</accession>
<keyword evidence="3" id="KW-1185">Reference proteome</keyword>
<evidence type="ECO:0000313" key="2">
    <source>
        <dbReference type="EMBL" id="OQR75097.1"/>
    </source>
</evidence>
<feature type="region of interest" description="Disordered" evidence="1">
    <location>
        <begin position="1"/>
        <end position="60"/>
    </location>
</feature>
<gene>
    <name evidence="2" type="ORF">BIW11_08647</name>
</gene>
<sequence length="60" mass="6883">MAAIGNSQSMSRPRRPNGRSTHTPTVTSAITRHSQRHRPTASLTISYGPRRHDYRSRRRL</sequence>
<evidence type="ECO:0000256" key="1">
    <source>
        <dbReference type="SAM" id="MobiDB-lite"/>
    </source>
</evidence>
<dbReference type="InParanoid" id="A0A1V9XNP1"/>
<dbReference type="Proteomes" id="UP000192247">
    <property type="component" value="Unassembled WGS sequence"/>
</dbReference>
<comment type="caution">
    <text evidence="2">The sequence shown here is derived from an EMBL/GenBank/DDBJ whole genome shotgun (WGS) entry which is preliminary data.</text>
</comment>
<proteinExistence type="predicted"/>